<feature type="compositionally biased region" description="Pro residues" evidence="1">
    <location>
        <begin position="52"/>
        <end position="73"/>
    </location>
</feature>
<name>A0A034VLN0_BACDO</name>
<proteinExistence type="predicted"/>
<feature type="compositionally biased region" description="Polar residues" evidence="1">
    <location>
        <begin position="1"/>
        <end position="14"/>
    </location>
</feature>
<dbReference type="EMBL" id="GAKP01016491">
    <property type="protein sequence ID" value="JAC42461.1"/>
    <property type="molecule type" value="Transcribed_RNA"/>
</dbReference>
<protein>
    <submittedName>
        <fullName evidence="2">Uncharacterized protein</fullName>
    </submittedName>
</protein>
<feature type="region of interest" description="Disordered" evidence="1">
    <location>
        <begin position="1"/>
        <end position="25"/>
    </location>
</feature>
<organism evidence="2">
    <name type="scientific">Bactrocera dorsalis</name>
    <name type="common">Oriental fruit fly</name>
    <name type="synonym">Dacus dorsalis</name>
    <dbReference type="NCBI Taxonomy" id="27457"/>
    <lineage>
        <taxon>Eukaryota</taxon>
        <taxon>Metazoa</taxon>
        <taxon>Ecdysozoa</taxon>
        <taxon>Arthropoda</taxon>
        <taxon>Hexapoda</taxon>
        <taxon>Insecta</taxon>
        <taxon>Pterygota</taxon>
        <taxon>Neoptera</taxon>
        <taxon>Endopterygota</taxon>
        <taxon>Diptera</taxon>
        <taxon>Brachycera</taxon>
        <taxon>Muscomorpha</taxon>
        <taxon>Tephritoidea</taxon>
        <taxon>Tephritidae</taxon>
        <taxon>Bactrocera</taxon>
        <taxon>Bactrocera</taxon>
    </lineage>
</organism>
<sequence length="111" mass="11940">MMSSFSGYASISSESADKCDSLTGEKSNSDLHMELSISSLLEVNEVCDKWLIPPPTPPTPPTPLAPPPPTTLLPLAPPAPTGLLFMPVVAPELVPIEIYFYANAFPNILRF</sequence>
<dbReference type="AlphaFoldDB" id="A0A034VLN0"/>
<dbReference type="EMBL" id="GAKP01016489">
    <property type="protein sequence ID" value="JAC42463.1"/>
    <property type="molecule type" value="Transcribed_RNA"/>
</dbReference>
<accession>A0A034VLN0</accession>
<dbReference type="EMBL" id="GAKP01016483">
    <property type="protein sequence ID" value="JAC42469.1"/>
    <property type="molecule type" value="Transcribed_RNA"/>
</dbReference>
<feature type="region of interest" description="Disordered" evidence="1">
    <location>
        <begin position="51"/>
        <end position="73"/>
    </location>
</feature>
<evidence type="ECO:0000313" key="2">
    <source>
        <dbReference type="EMBL" id="JAC42463.1"/>
    </source>
</evidence>
<reference evidence="2" key="1">
    <citation type="journal article" date="2014" name="BMC Genomics">
        <title>Characterizing the developmental transcriptome of the oriental fruit fly, Bactrocera dorsalis (Diptera: Tephritidae) through comparative genomic analysis with Drosophila melanogaster utilizing modENCODE datasets.</title>
        <authorList>
            <person name="Geib S.M."/>
            <person name="Calla B."/>
            <person name="Hall B."/>
            <person name="Hou S."/>
            <person name="Manoukis N.C."/>
        </authorList>
    </citation>
    <scope>NUCLEOTIDE SEQUENCE</scope>
    <source>
        <strain evidence="2">Punador</strain>
    </source>
</reference>
<evidence type="ECO:0000256" key="1">
    <source>
        <dbReference type="SAM" id="MobiDB-lite"/>
    </source>
</evidence>